<accession>A0A7G9GN63</accession>
<keyword evidence="1" id="KW-0812">Transmembrane</keyword>
<proteinExistence type="predicted"/>
<protein>
    <submittedName>
        <fullName evidence="2">Uncharacterized protein</fullName>
    </submittedName>
</protein>
<evidence type="ECO:0000313" key="2">
    <source>
        <dbReference type="EMBL" id="QNM12245.1"/>
    </source>
</evidence>
<reference evidence="2 3" key="1">
    <citation type="submission" date="2020-08" db="EMBL/GenBank/DDBJ databases">
        <authorList>
            <person name="Liu C."/>
            <person name="Sun Q."/>
        </authorList>
    </citation>
    <scope>NUCLEOTIDE SEQUENCE [LARGE SCALE GENOMIC DNA]</scope>
    <source>
        <strain evidence="2 3">NSJ-61</strain>
    </source>
</reference>
<sequence length="206" mass="23561">MKKEIMKNAQSVIIGNDGNEPKHFVFVITLVAVVGSLVLYLFANIVIRQYFTFHLFQNILIYLLFLIITFGLIYLFTSLKYHYITIDSENVQVMDTTIWQKHLHPQTPSAIVSLKDIAYVKVYAVKEKKVGELFGEPGHKVLLKFAVNDGTSFTICNWIDPRKENAVDGIDYLQSHGILIEDKQGLLDVLRNHESVNDYLNRGNSL</sequence>
<evidence type="ECO:0000256" key="1">
    <source>
        <dbReference type="SAM" id="Phobius"/>
    </source>
</evidence>
<gene>
    <name evidence="2" type="ORF">H9Q80_18715</name>
</gene>
<evidence type="ECO:0000313" key="3">
    <source>
        <dbReference type="Proteomes" id="UP000515856"/>
    </source>
</evidence>
<dbReference type="EMBL" id="CP060636">
    <property type="protein sequence ID" value="QNM12245.1"/>
    <property type="molecule type" value="Genomic_DNA"/>
</dbReference>
<dbReference type="KEGG" id="ehn:H9Q80_18715"/>
<feature type="transmembrane region" description="Helical" evidence="1">
    <location>
        <begin position="24"/>
        <end position="47"/>
    </location>
</feature>
<dbReference type="AlphaFoldDB" id="A0A7G9GN63"/>
<keyword evidence="1" id="KW-1133">Transmembrane helix</keyword>
<dbReference type="RefSeq" id="WP_117453795.1">
    <property type="nucleotide sequence ID" value="NZ_CP060636.1"/>
</dbReference>
<dbReference type="Proteomes" id="UP000515856">
    <property type="component" value="Chromosome"/>
</dbReference>
<keyword evidence="3" id="KW-1185">Reference proteome</keyword>
<keyword evidence="1" id="KW-0472">Membrane</keyword>
<organism evidence="2 3">
    <name type="scientific">[Eubacterium] hominis</name>
    <dbReference type="NCBI Taxonomy" id="2764325"/>
    <lineage>
        <taxon>Bacteria</taxon>
        <taxon>Bacillati</taxon>
        <taxon>Bacillota</taxon>
        <taxon>Erysipelotrichia</taxon>
        <taxon>Erysipelotrichales</taxon>
        <taxon>Erysipelotrichaceae</taxon>
        <taxon>Amedibacillus</taxon>
    </lineage>
</organism>
<name>A0A7G9GN63_9FIRM</name>
<feature type="transmembrane region" description="Helical" evidence="1">
    <location>
        <begin position="59"/>
        <end position="77"/>
    </location>
</feature>